<accession>A0A4Q7U7D2</accession>
<dbReference type="PANTHER" id="PTHR33164">
    <property type="entry name" value="TRANSCRIPTIONAL REGULATOR, MARR FAMILY"/>
    <property type="match status" value="1"/>
</dbReference>
<dbReference type="InterPro" id="IPR036388">
    <property type="entry name" value="WH-like_DNA-bd_sf"/>
</dbReference>
<organism evidence="7 8">
    <name type="scientific">Leucobacter luti</name>
    <dbReference type="NCBI Taxonomy" id="340320"/>
    <lineage>
        <taxon>Bacteria</taxon>
        <taxon>Bacillati</taxon>
        <taxon>Actinomycetota</taxon>
        <taxon>Actinomycetes</taxon>
        <taxon>Micrococcales</taxon>
        <taxon>Microbacteriaceae</taxon>
        <taxon>Leucobacter</taxon>
    </lineage>
</organism>
<dbReference type="GO" id="GO:0006950">
    <property type="term" value="P:response to stress"/>
    <property type="evidence" value="ECO:0007669"/>
    <property type="project" value="TreeGrafter"/>
</dbReference>
<evidence type="ECO:0000313" key="8">
    <source>
        <dbReference type="Proteomes" id="UP000291832"/>
    </source>
</evidence>
<evidence type="ECO:0000256" key="1">
    <source>
        <dbReference type="ARBA" id="ARBA00004496"/>
    </source>
</evidence>
<proteinExistence type="predicted"/>
<sequence>MNDTPLVRICENGSMSSPDPLTLERQVCFALTVASRGIVAAYKPVLDPLGITHPQYLVMLALWEHRTLDLSTLARLLHQEASTLSPLIKRLEAQGLARRERSAADERRLEITLTPEGEALRERARQVPIEMAARLQKTPEELAELHRSMLELIEASQRSLEEPG</sequence>
<evidence type="ECO:0000256" key="5">
    <source>
        <dbReference type="ARBA" id="ARBA00023163"/>
    </source>
</evidence>
<reference evidence="7 8" key="1">
    <citation type="journal article" date="2015" name="Stand. Genomic Sci.">
        <title>Genomic Encyclopedia of Bacterial and Archaeal Type Strains, Phase III: the genomes of soil and plant-associated and newly described type strains.</title>
        <authorList>
            <person name="Whitman W.B."/>
            <person name="Woyke T."/>
            <person name="Klenk H.P."/>
            <person name="Zhou Y."/>
            <person name="Lilburn T.G."/>
            <person name="Beck B.J."/>
            <person name="De Vos P."/>
            <person name="Vandamme P."/>
            <person name="Eisen J.A."/>
            <person name="Garrity G."/>
            <person name="Hugenholtz P."/>
            <person name="Kyrpides N.C."/>
        </authorList>
    </citation>
    <scope>NUCLEOTIDE SEQUENCE [LARGE SCALE GENOMIC DNA]</scope>
    <source>
        <strain evidence="7 8">RF6</strain>
    </source>
</reference>
<keyword evidence="5" id="KW-0804">Transcription</keyword>
<dbReference type="PROSITE" id="PS50995">
    <property type="entry name" value="HTH_MARR_2"/>
    <property type="match status" value="1"/>
</dbReference>
<evidence type="ECO:0000313" key="7">
    <source>
        <dbReference type="EMBL" id="RZT68478.1"/>
    </source>
</evidence>
<dbReference type="GO" id="GO:0003677">
    <property type="term" value="F:DNA binding"/>
    <property type="evidence" value="ECO:0007669"/>
    <property type="project" value="UniProtKB-KW"/>
</dbReference>
<feature type="domain" description="HTH marR-type" evidence="6">
    <location>
        <begin position="24"/>
        <end position="154"/>
    </location>
</feature>
<dbReference type="InterPro" id="IPR039422">
    <property type="entry name" value="MarR/SlyA-like"/>
</dbReference>
<evidence type="ECO:0000259" key="6">
    <source>
        <dbReference type="PROSITE" id="PS50995"/>
    </source>
</evidence>
<name>A0A4Q7U7D2_9MICO</name>
<keyword evidence="8" id="KW-1185">Reference proteome</keyword>
<dbReference type="Gene3D" id="1.10.10.10">
    <property type="entry name" value="Winged helix-like DNA-binding domain superfamily/Winged helix DNA-binding domain"/>
    <property type="match status" value="1"/>
</dbReference>
<keyword evidence="3" id="KW-0805">Transcription regulation</keyword>
<dbReference type="SUPFAM" id="SSF46785">
    <property type="entry name" value="Winged helix' DNA-binding domain"/>
    <property type="match status" value="1"/>
</dbReference>
<evidence type="ECO:0000256" key="2">
    <source>
        <dbReference type="ARBA" id="ARBA00022490"/>
    </source>
</evidence>
<dbReference type="GO" id="GO:0003700">
    <property type="term" value="F:DNA-binding transcription factor activity"/>
    <property type="evidence" value="ECO:0007669"/>
    <property type="project" value="InterPro"/>
</dbReference>
<evidence type="ECO:0000256" key="4">
    <source>
        <dbReference type="ARBA" id="ARBA00023125"/>
    </source>
</evidence>
<dbReference type="Pfam" id="PF22381">
    <property type="entry name" value="Staph_reg_Sar_Rot"/>
    <property type="match status" value="1"/>
</dbReference>
<dbReference type="InterPro" id="IPR000835">
    <property type="entry name" value="HTH_MarR-typ"/>
</dbReference>
<comment type="caution">
    <text evidence="7">The sequence shown here is derived from an EMBL/GenBank/DDBJ whole genome shotgun (WGS) entry which is preliminary data.</text>
</comment>
<dbReference type="InterPro" id="IPR036390">
    <property type="entry name" value="WH_DNA-bd_sf"/>
</dbReference>
<dbReference type="AlphaFoldDB" id="A0A4Q7U7D2"/>
<dbReference type="Proteomes" id="UP000291832">
    <property type="component" value="Unassembled WGS sequence"/>
</dbReference>
<evidence type="ECO:0000256" key="3">
    <source>
        <dbReference type="ARBA" id="ARBA00023015"/>
    </source>
</evidence>
<dbReference type="SMART" id="SM00347">
    <property type="entry name" value="HTH_MARR"/>
    <property type="match status" value="1"/>
</dbReference>
<protein>
    <submittedName>
        <fullName evidence="7">DNA-binding MarR family transcriptional regulator</fullName>
    </submittedName>
</protein>
<dbReference type="EMBL" id="SHKI01000002">
    <property type="protein sequence ID" value="RZT68478.1"/>
    <property type="molecule type" value="Genomic_DNA"/>
</dbReference>
<dbReference type="InterPro" id="IPR055166">
    <property type="entry name" value="Transc_reg_Sar_Rot_HTH"/>
</dbReference>
<dbReference type="PANTHER" id="PTHR33164:SF5">
    <property type="entry name" value="ORGANIC HYDROPEROXIDE RESISTANCE TRANSCRIPTIONAL REGULATOR"/>
    <property type="match status" value="1"/>
</dbReference>
<dbReference type="GO" id="GO:0005737">
    <property type="term" value="C:cytoplasm"/>
    <property type="evidence" value="ECO:0007669"/>
    <property type="project" value="UniProtKB-SubCell"/>
</dbReference>
<comment type="subcellular location">
    <subcellularLocation>
        <location evidence="1">Cytoplasm</location>
    </subcellularLocation>
</comment>
<gene>
    <name evidence="7" type="ORF">EV139_0203</name>
</gene>
<keyword evidence="2" id="KW-0963">Cytoplasm</keyword>
<keyword evidence="4 7" id="KW-0238">DNA-binding</keyword>